<keyword evidence="2" id="KW-1185">Reference proteome</keyword>
<dbReference type="EMBL" id="MU006629">
    <property type="protein sequence ID" value="KAF2741719.1"/>
    <property type="molecule type" value="Genomic_DNA"/>
</dbReference>
<organism evidence="1 2">
    <name type="scientific">Sporormia fimetaria CBS 119925</name>
    <dbReference type="NCBI Taxonomy" id="1340428"/>
    <lineage>
        <taxon>Eukaryota</taxon>
        <taxon>Fungi</taxon>
        <taxon>Dikarya</taxon>
        <taxon>Ascomycota</taxon>
        <taxon>Pezizomycotina</taxon>
        <taxon>Dothideomycetes</taxon>
        <taxon>Pleosporomycetidae</taxon>
        <taxon>Pleosporales</taxon>
        <taxon>Sporormiaceae</taxon>
        <taxon>Sporormia</taxon>
    </lineage>
</organism>
<dbReference type="AlphaFoldDB" id="A0A6A6UVC0"/>
<proteinExistence type="predicted"/>
<sequence>MHAIGQLLHHAVHRKEDTYNGTSTPWTVEISSMREPQPFVWAFDDDGLLKPTEFRYAEKQDAPWTEKEHAFIVKLKELLSQRGLDKKFGLARYPGDNFGGSCEITEGNANINLKPEDYPPDLVHIPTIWFFSAPLWQRGCRCTCNANAPNHPHGTHVYTVSGR</sequence>
<dbReference type="Proteomes" id="UP000799440">
    <property type="component" value="Unassembled WGS sequence"/>
</dbReference>
<name>A0A6A6UVC0_9PLEO</name>
<reference evidence="1" key="1">
    <citation type="journal article" date="2020" name="Stud. Mycol.">
        <title>101 Dothideomycetes genomes: a test case for predicting lifestyles and emergence of pathogens.</title>
        <authorList>
            <person name="Haridas S."/>
            <person name="Albert R."/>
            <person name="Binder M."/>
            <person name="Bloem J."/>
            <person name="Labutti K."/>
            <person name="Salamov A."/>
            <person name="Andreopoulos B."/>
            <person name="Baker S."/>
            <person name="Barry K."/>
            <person name="Bills G."/>
            <person name="Bluhm B."/>
            <person name="Cannon C."/>
            <person name="Castanera R."/>
            <person name="Culley D."/>
            <person name="Daum C."/>
            <person name="Ezra D."/>
            <person name="Gonzalez J."/>
            <person name="Henrissat B."/>
            <person name="Kuo A."/>
            <person name="Liang C."/>
            <person name="Lipzen A."/>
            <person name="Lutzoni F."/>
            <person name="Magnuson J."/>
            <person name="Mondo S."/>
            <person name="Nolan M."/>
            <person name="Ohm R."/>
            <person name="Pangilinan J."/>
            <person name="Park H.-J."/>
            <person name="Ramirez L."/>
            <person name="Alfaro M."/>
            <person name="Sun H."/>
            <person name="Tritt A."/>
            <person name="Yoshinaga Y."/>
            <person name="Zwiers L.-H."/>
            <person name="Turgeon B."/>
            <person name="Goodwin S."/>
            <person name="Spatafora J."/>
            <person name="Crous P."/>
            <person name="Grigoriev I."/>
        </authorList>
    </citation>
    <scope>NUCLEOTIDE SEQUENCE</scope>
    <source>
        <strain evidence="1">CBS 119925</strain>
    </source>
</reference>
<gene>
    <name evidence="1" type="ORF">M011DRAFT_454412</name>
</gene>
<protein>
    <submittedName>
        <fullName evidence="1">Uncharacterized protein</fullName>
    </submittedName>
</protein>
<dbReference type="OrthoDB" id="3713678at2759"/>
<evidence type="ECO:0000313" key="1">
    <source>
        <dbReference type="EMBL" id="KAF2741719.1"/>
    </source>
</evidence>
<evidence type="ECO:0000313" key="2">
    <source>
        <dbReference type="Proteomes" id="UP000799440"/>
    </source>
</evidence>
<accession>A0A6A6UVC0</accession>